<dbReference type="GO" id="GO:0008233">
    <property type="term" value="F:peptidase activity"/>
    <property type="evidence" value="ECO:0007669"/>
    <property type="project" value="UniProtKB-KW"/>
</dbReference>
<dbReference type="EMBL" id="JAVIJP010000066">
    <property type="protein sequence ID" value="KAL3619648.1"/>
    <property type="molecule type" value="Genomic_DNA"/>
</dbReference>
<keyword evidence="6" id="KW-1185">Reference proteome</keyword>
<feature type="domain" description="Ubiquitin-like protease family profile" evidence="4">
    <location>
        <begin position="325"/>
        <end position="465"/>
    </location>
</feature>
<evidence type="ECO:0000313" key="5">
    <source>
        <dbReference type="EMBL" id="KAL3619648.1"/>
    </source>
</evidence>
<gene>
    <name evidence="5" type="ORF">CASFOL_034560</name>
</gene>
<comment type="caution">
    <text evidence="5">The sequence shown here is derived from an EMBL/GenBank/DDBJ whole genome shotgun (WGS) entry which is preliminary data.</text>
</comment>
<dbReference type="InterPro" id="IPR038765">
    <property type="entry name" value="Papain-like_cys_pep_sf"/>
</dbReference>
<dbReference type="Gene3D" id="3.40.395.10">
    <property type="entry name" value="Adenoviral Proteinase, Chain A"/>
    <property type="match status" value="1"/>
</dbReference>
<evidence type="ECO:0000259" key="4">
    <source>
        <dbReference type="Pfam" id="PF02902"/>
    </source>
</evidence>
<proteinExistence type="inferred from homology"/>
<dbReference type="Proteomes" id="UP001632038">
    <property type="component" value="Unassembled WGS sequence"/>
</dbReference>
<dbReference type="SUPFAM" id="SSF54001">
    <property type="entry name" value="Cysteine proteinases"/>
    <property type="match status" value="1"/>
</dbReference>
<name>A0ABD3BQ77_9LAMI</name>
<evidence type="ECO:0000256" key="1">
    <source>
        <dbReference type="ARBA" id="ARBA00005234"/>
    </source>
</evidence>
<evidence type="ECO:0000313" key="6">
    <source>
        <dbReference type="Proteomes" id="UP001632038"/>
    </source>
</evidence>
<dbReference type="AlphaFoldDB" id="A0ABD3BQ77"/>
<protein>
    <recommendedName>
        <fullName evidence="4">Ubiquitin-like protease family profile domain-containing protein</fullName>
    </recommendedName>
</protein>
<evidence type="ECO:0000256" key="3">
    <source>
        <dbReference type="ARBA" id="ARBA00022801"/>
    </source>
</evidence>
<reference evidence="6" key="1">
    <citation type="journal article" date="2024" name="IScience">
        <title>Strigolactones Initiate the Formation of Haustorium-like Structures in Castilleja.</title>
        <authorList>
            <person name="Buerger M."/>
            <person name="Peterson D."/>
            <person name="Chory J."/>
        </authorList>
    </citation>
    <scope>NUCLEOTIDE SEQUENCE [LARGE SCALE GENOMIC DNA]</scope>
</reference>
<organism evidence="5 6">
    <name type="scientific">Castilleja foliolosa</name>
    <dbReference type="NCBI Taxonomy" id="1961234"/>
    <lineage>
        <taxon>Eukaryota</taxon>
        <taxon>Viridiplantae</taxon>
        <taxon>Streptophyta</taxon>
        <taxon>Embryophyta</taxon>
        <taxon>Tracheophyta</taxon>
        <taxon>Spermatophyta</taxon>
        <taxon>Magnoliopsida</taxon>
        <taxon>eudicotyledons</taxon>
        <taxon>Gunneridae</taxon>
        <taxon>Pentapetalae</taxon>
        <taxon>asterids</taxon>
        <taxon>lamiids</taxon>
        <taxon>Lamiales</taxon>
        <taxon>Orobanchaceae</taxon>
        <taxon>Pedicularideae</taxon>
        <taxon>Castillejinae</taxon>
        <taxon>Castilleja</taxon>
    </lineage>
</organism>
<sequence>MQFLRQGPWWLNCLHRLVTFHSLHRLPRMINRLNCVNSLSLSFQCLPQQPESFVVSVSLQPPSDHSAELPKQSDYVIVPVSPQPPLDLLALFPRQSPPTDPIPFFSFNEAFKEQLEAYTDCLDTRTGGKAIVPYVLCRRKKEPPMTPIGITLPKISTLKPIFVVADKLKELIVPEVVETCTKPPTISDVNSTSLSIPDDVLMEYNKFMDSDDQTLDVGFYEVGPSFFRTCENPDADSEEDVSSEMHFQILHNHPEFVGVHRNNEERFTVVGIMISQLCKDLTEGANNKRTSTSCLSKEEIPDTLLEIVRGVGVGETNPGWNKLVPWSDIDRVYTIWHDKLHCYPIVIDLVTCEIWIFDSLFRNADTDLRYRRYKGTRKLRRLLPDLLKHSGIFETRAMIDREWDLRFAHPDHCFNQTDNHSCGIFSLKMIEVLMSRQAQANIDEGHILEIRKFIAERTYTYYKHRLYESK</sequence>
<accession>A0ABD3BQ77</accession>
<keyword evidence="2" id="KW-0645">Protease</keyword>
<dbReference type="GO" id="GO:0006508">
    <property type="term" value="P:proteolysis"/>
    <property type="evidence" value="ECO:0007669"/>
    <property type="project" value="UniProtKB-KW"/>
</dbReference>
<dbReference type="Pfam" id="PF02902">
    <property type="entry name" value="Peptidase_C48"/>
    <property type="match status" value="1"/>
</dbReference>
<keyword evidence="3" id="KW-0378">Hydrolase</keyword>
<dbReference type="InterPro" id="IPR003653">
    <property type="entry name" value="Peptidase_C48_C"/>
</dbReference>
<comment type="similarity">
    <text evidence="1">Belongs to the peptidase C48 family.</text>
</comment>
<evidence type="ECO:0000256" key="2">
    <source>
        <dbReference type="ARBA" id="ARBA00022670"/>
    </source>
</evidence>